<evidence type="ECO:0000313" key="2">
    <source>
        <dbReference type="Proteomes" id="UP000188268"/>
    </source>
</evidence>
<dbReference type="AlphaFoldDB" id="A0A1R3ITH7"/>
<comment type="caution">
    <text evidence="1">The sequence shown here is derived from an EMBL/GenBank/DDBJ whole genome shotgun (WGS) entry which is preliminary data.</text>
</comment>
<dbReference type="Proteomes" id="UP000188268">
    <property type="component" value="Unassembled WGS sequence"/>
</dbReference>
<dbReference type="Gramene" id="OMO85882">
    <property type="protein sequence ID" value="OMO85882"/>
    <property type="gene ID" value="CCACVL1_09941"/>
</dbReference>
<evidence type="ECO:0000313" key="1">
    <source>
        <dbReference type="EMBL" id="OMO85882.1"/>
    </source>
</evidence>
<protein>
    <submittedName>
        <fullName evidence="1">Uncharacterized protein</fullName>
    </submittedName>
</protein>
<dbReference type="EMBL" id="AWWV01009542">
    <property type="protein sequence ID" value="OMO85882.1"/>
    <property type="molecule type" value="Genomic_DNA"/>
</dbReference>
<reference evidence="1 2" key="1">
    <citation type="submission" date="2013-09" db="EMBL/GenBank/DDBJ databases">
        <title>Corchorus capsularis genome sequencing.</title>
        <authorList>
            <person name="Alam M."/>
            <person name="Haque M.S."/>
            <person name="Islam M.S."/>
            <person name="Emdad E.M."/>
            <person name="Islam M.M."/>
            <person name="Ahmed B."/>
            <person name="Halim A."/>
            <person name="Hossen Q.M.M."/>
            <person name="Hossain M.Z."/>
            <person name="Ahmed R."/>
            <person name="Khan M.M."/>
            <person name="Islam R."/>
            <person name="Rashid M.M."/>
            <person name="Khan S.A."/>
            <person name="Rahman M.S."/>
            <person name="Alam M."/>
        </authorList>
    </citation>
    <scope>NUCLEOTIDE SEQUENCE [LARGE SCALE GENOMIC DNA]</scope>
    <source>
        <strain evidence="2">cv. CVL-1</strain>
        <tissue evidence="1">Whole seedling</tissue>
    </source>
</reference>
<accession>A0A1R3ITH7</accession>
<sequence>METLLKRFKYGDVGSRQYDLCCGAANK</sequence>
<keyword evidence="2" id="KW-1185">Reference proteome</keyword>
<name>A0A1R3ITH7_COCAP</name>
<proteinExistence type="predicted"/>
<gene>
    <name evidence="1" type="ORF">CCACVL1_09941</name>
</gene>
<organism evidence="1 2">
    <name type="scientific">Corchorus capsularis</name>
    <name type="common">Jute</name>
    <dbReference type="NCBI Taxonomy" id="210143"/>
    <lineage>
        <taxon>Eukaryota</taxon>
        <taxon>Viridiplantae</taxon>
        <taxon>Streptophyta</taxon>
        <taxon>Embryophyta</taxon>
        <taxon>Tracheophyta</taxon>
        <taxon>Spermatophyta</taxon>
        <taxon>Magnoliopsida</taxon>
        <taxon>eudicotyledons</taxon>
        <taxon>Gunneridae</taxon>
        <taxon>Pentapetalae</taxon>
        <taxon>rosids</taxon>
        <taxon>malvids</taxon>
        <taxon>Malvales</taxon>
        <taxon>Malvaceae</taxon>
        <taxon>Grewioideae</taxon>
        <taxon>Apeibeae</taxon>
        <taxon>Corchorus</taxon>
    </lineage>
</organism>